<evidence type="ECO:0000313" key="3">
    <source>
        <dbReference type="Proteomes" id="UP000289546"/>
    </source>
</evidence>
<name>A0A4Q0SJR6_9BRAD</name>
<reference evidence="2 3" key="1">
    <citation type="submission" date="2015-04" db="EMBL/GenBank/DDBJ databases">
        <title>Comparative genomics of rhizobia nodulating Arachis hypogaea in China.</title>
        <authorList>
            <person name="Li Y."/>
        </authorList>
    </citation>
    <scope>NUCLEOTIDE SEQUENCE [LARGE SCALE GENOMIC DNA]</scope>
    <source>
        <strain evidence="2 3">CCBAU 51757</strain>
    </source>
</reference>
<organism evidence="2 3">
    <name type="scientific">Bradyrhizobium nanningense</name>
    <dbReference type="NCBI Taxonomy" id="1325118"/>
    <lineage>
        <taxon>Bacteria</taxon>
        <taxon>Pseudomonadati</taxon>
        <taxon>Pseudomonadota</taxon>
        <taxon>Alphaproteobacteria</taxon>
        <taxon>Hyphomicrobiales</taxon>
        <taxon>Nitrobacteraceae</taxon>
        <taxon>Bradyrhizobium</taxon>
    </lineage>
</organism>
<protein>
    <submittedName>
        <fullName evidence="2">Uncharacterized protein</fullName>
    </submittedName>
</protein>
<sequence length="61" mass="6751">MEAAGNLFAPEQQLLQPIGAPPLPDMDIEQPRSHPSDGDASVSDELGRCCREDVTFRTRER</sequence>
<evidence type="ECO:0000256" key="1">
    <source>
        <dbReference type="SAM" id="MobiDB-lite"/>
    </source>
</evidence>
<feature type="region of interest" description="Disordered" evidence="1">
    <location>
        <begin position="1"/>
        <end position="61"/>
    </location>
</feature>
<feature type="compositionally biased region" description="Basic and acidic residues" evidence="1">
    <location>
        <begin position="45"/>
        <end position="61"/>
    </location>
</feature>
<accession>A0A4Q0SJR6</accession>
<evidence type="ECO:0000313" key="2">
    <source>
        <dbReference type="EMBL" id="RXH38728.1"/>
    </source>
</evidence>
<gene>
    <name evidence="2" type="ORF">XH99_00255</name>
</gene>
<dbReference type="EMBL" id="LBJQ01000001">
    <property type="protein sequence ID" value="RXH38728.1"/>
    <property type="molecule type" value="Genomic_DNA"/>
</dbReference>
<proteinExistence type="predicted"/>
<comment type="caution">
    <text evidence="2">The sequence shown here is derived from an EMBL/GenBank/DDBJ whole genome shotgun (WGS) entry which is preliminary data.</text>
</comment>
<dbReference type="AlphaFoldDB" id="A0A4Q0SJR6"/>
<dbReference type="Proteomes" id="UP000289546">
    <property type="component" value="Unassembled WGS sequence"/>
</dbReference>
<keyword evidence="3" id="KW-1185">Reference proteome</keyword>